<dbReference type="AlphaFoldDB" id="A0AAU9MA26"/>
<organism evidence="1 2">
    <name type="scientific">Lactuca virosa</name>
    <dbReference type="NCBI Taxonomy" id="75947"/>
    <lineage>
        <taxon>Eukaryota</taxon>
        <taxon>Viridiplantae</taxon>
        <taxon>Streptophyta</taxon>
        <taxon>Embryophyta</taxon>
        <taxon>Tracheophyta</taxon>
        <taxon>Spermatophyta</taxon>
        <taxon>Magnoliopsida</taxon>
        <taxon>eudicotyledons</taxon>
        <taxon>Gunneridae</taxon>
        <taxon>Pentapetalae</taxon>
        <taxon>asterids</taxon>
        <taxon>campanulids</taxon>
        <taxon>Asterales</taxon>
        <taxon>Asteraceae</taxon>
        <taxon>Cichorioideae</taxon>
        <taxon>Cichorieae</taxon>
        <taxon>Lactucinae</taxon>
        <taxon>Lactuca</taxon>
    </lineage>
</organism>
<protein>
    <submittedName>
        <fullName evidence="1">Uncharacterized protein</fullName>
    </submittedName>
</protein>
<evidence type="ECO:0000313" key="2">
    <source>
        <dbReference type="Proteomes" id="UP001157418"/>
    </source>
</evidence>
<proteinExistence type="predicted"/>
<name>A0AAU9MA26_9ASTR</name>
<accession>A0AAU9MA26</accession>
<evidence type="ECO:0000313" key="1">
    <source>
        <dbReference type="EMBL" id="CAH1422612.1"/>
    </source>
</evidence>
<keyword evidence="2" id="KW-1185">Reference proteome</keyword>
<dbReference type="EMBL" id="CAKMRJ010001112">
    <property type="protein sequence ID" value="CAH1422612.1"/>
    <property type="molecule type" value="Genomic_DNA"/>
</dbReference>
<dbReference type="Proteomes" id="UP001157418">
    <property type="component" value="Unassembled WGS sequence"/>
</dbReference>
<reference evidence="1 2" key="1">
    <citation type="submission" date="2022-01" db="EMBL/GenBank/DDBJ databases">
        <authorList>
            <person name="Xiong W."/>
            <person name="Schranz E."/>
        </authorList>
    </citation>
    <scope>NUCLEOTIDE SEQUENCE [LARGE SCALE GENOMIC DNA]</scope>
</reference>
<comment type="caution">
    <text evidence="1">The sequence shown here is derived from an EMBL/GenBank/DDBJ whole genome shotgun (WGS) entry which is preliminary data.</text>
</comment>
<gene>
    <name evidence="1" type="ORF">LVIROSA_LOCUS9933</name>
</gene>
<sequence>MKQAKQLLCFFSLPLPKFLVCRIISDLYGNGSQFPDLSNMTDMENFFVCILSTLVFSEVSGIQTQTGTLLQNEQKIEFDVVDISW</sequence>